<evidence type="ECO:0000313" key="2">
    <source>
        <dbReference type="EMBL" id="KAK9272158.1"/>
    </source>
</evidence>
<name>A0AAP0R8Y7_LIQFO</name>
<reference evidence="2 3" key="1">
    <citation type="journal article" date="2024" name="Plant J.">
        <title>Genome sequences and population genomics reveal climatic adaptation and genomic divergence between two closely related sweetgum species.</title>
        <authorList>
            <person name="Xu W.Q."/>
            <person name="Ren C.Q."/>
            <person name="Zhang X.Y."/>
            <person name="Comes H.P."/>
            <person name="Liu X.H."/>
            <person name="Li Y.G."/>
            <person name="Kettle C.J."/>
            <person name="Jalonen R."/>
            <person name="Gaisberger H."/>
            <person name="Ma Y.Z."/>
            <person name="Qiu Y.X."/>
        </authorList>
    </citation>
    <scope>NUCLEOTIDE SEQUENCE [LARGE SCALE GENOMIC DNA]</scope>
    <source>
        <strain evidence="2">Hangzhou</strain>
    </source>
</reference>
<feature type="region of interest" description="Disordered" evidence="1">
    <location>
        <begin position="141"/>
        <end position="173"/>
    </location>
</feature>
<gene>
    <name evidence="2" type="ORF">L1049_002529</name>
</gene>
<organism evidence="2 3">
    <name type="scientific">Liquidambar formosana</name>
    <name type="common">Formosan gum</name>
    <dbReference type="NCBI Taxonomy" id="63359"/>
    <lineage>
        <taxon>Eukaryota</taxon>
        <taxon>Viridiplantae</taxon>
        <taxon>Streptophyta</taxon>
        <taxon>Embryophyta</taxon>
        <taxon>Tracheophyta</taxon>
        <taxon>Spermatophyta</taxon>
        <taxon>Magnoliopsida</taxon>
        <taxon>eudicotyledons</taxon>
        <taxon>Gunneridae</taxon>
        <taxon>Pentapetalae</taxon>
        <taxon>Saxifragales</taxon>
        <taxon>Altingiaceae</taxon>
        <taxon>Liquidambar</taxon>
    </lineage>
</organism>
<proteinExistence type="predicted"/>
<keyword evidence="3" id="KW-1185">Reference proteome</keyword>
<sequence length="173" mass="18999">MKDVTAAAEAAYKLAAHAAAAARAALKLSQSQFHNKGPDDHSSSINQQRSVSDLEKSLKSIVQVDGNTGSKETNHWTKGFIKSEQGITEANIEKTLSSFSVEEVLDETGVEFIFQCPKGILLKSQVDPIVYFGEGSSRLESTHHRSTAKELDLNRSNRGRKPVSMRTRRVDGR</sequence>
<comment type="caution">
    <text evidence="2">The sequence shown here is derived from an EMBL/GenBank/DDBJ whole genome shotgun (WGS) entry which is preliminary data.</text>
</comment>
<protein>
    <submittedName>
        <fullName evidence="2">Uncharacterized protein</fullName>
    </submittedName>
</protein>
<dbReference type="AlphaFoldDB" id="A0AAP0R8Y7"/>
<dbReference type="Proteomes" id="UP001415857">
    <property type="component" value="Unassembled WGS sequence"/>
</dbReference>
<feature type="region of interest" description="Disordered" evidence="1">
    <location>
        <begin position="31"/>
        <end position="50"/>
    </location>
</feature>
<dbReference type="EMBL" id="JBBPBK010000013">
    <property type="protein sequence ID" value="KAK9272158.1"/>
    <property type="molecule type" value="Genomic_DNA"/>
</dbReference>
<evidence type="ECO:0000256" key="1">
    <source>
        <dbReference type="SAM" id="MobiDB-lite"/>
    </source>
</evidence>
<feature type="compositionally biased region" description="Basic residues" evidence="1">
    <location>
        <begin position="157"/>
        <end position="167"/>
    </location>
</feature>
<feature type="compositionally biased region" description="Basic and acidic residues" evidence="1">
    <location>
        <begin position="141"/>
        <end position="155"/>
    </location>
</feature>
<evidence type="ECO:0000313" key="3">
    <source>
        <dbReference type="Proteomes" id="UP001415857"/>
    </source>
</evidence>
<accession>A0AAP0R8Y7</accession>